<reference evidence="1" key="1">
    <citation type="submission" date="2023-07" db="EMBL/GenBank/DDBJ databases">
        <title>Sequencing the genomes of 1000 actinobacteria strains.</title>
        <authorList>
            <person name="Klenk H.-P."/>
        </authorList>
    </citation>
    <scope>NUCLEOTIDE SEQUENCE</scope>
    <source>
        <strain evidence="1">DSM 44707</strain>
    </source>
</reference>
<dbReference type="EMBL" id="JAVDYB010000001">
    <property type="protein sequence ID" value="MDR7275575.1"/>
    <property type="molecule type" value="Genomic_DNA"/>
</dbReference>
<evidence type="ECO:0000313" key="1">
    <source>
        <dbReference type="EMBL" id="MDR7275575.1"/>
    </source>
</evidence>
<dbReference type="InterPro" id="IPR036736">
    <property type="entry name" value="ACP-like_sf"/>
</dbReference>
<gene>
    <name evidence="1" type="ORF">J2S41_002353</name>
</gene>
<organism evidence="1 2">
    <name type="scientific">Catenuloplanes atrovinosus</name>
    <dbReference type="NCBI Taxonomy" id="137266"/>
    <lineage>
        <taxon>Bacteria</taxon>
        <taxon>Bacillati</taxon>
        <taxon>Actinomycetota</taxon>
        <taxon>Actinomycetes</taxon>
        <taxon>Micromonosporales</taxon>
        <taxon>Micromonosporaceae</taxon>
        <taxon>Catenuloplanes</taxon>
    </lineage>
</organism>
<accession>A0AAE3YN62</accession>
<dbReference type="Proteomes" id="UP001183643">
    <property type="component" value="Unassembled WGS sequence"/>
</dbReference>
<proteinExistence type="predicted"/>
<evidence type="ECO:0000313" key="2">
    <source>
        <dbReference type="Proteomes" id="UP001183643"/>
    </source>
</evidence>
<comment type="caution">
    <text evidence="1">The sequence shown here is derived from an EMBL/GenBank/DDBJ whole genome shotgun (WGS) entry which is preliminary data.</text>
</comment>
<protein>
    <submittedName>
        <fullName evidence="1">Acyl carrier protein</fullName>
    </submittedName>
</protein>
<dbReference type="AlphaFoldDB" id="A0AAE3YN62"/>
<sequence>MVPPNPGNPGPDRNEAEFERRLADAFRTGLDLPSGIDVTTLAFGQHRNWDSLGHMSLIVALEQEFGIRLVDDGVLDIDTYATAASAVRSELHRSA</sequence>
<dbReference type="Gene3D" id="1.10.1200.10">
    <property type="entry name" value="ACP-like"/>
    <property type="match status" value="1"/>
</dbReference>
<keyword evidence="2" id="KW-1185">Reference proteome</keyword>
<dbReference type="RefSeq" id="WP_310366704.1">
    <property type="nucleotide sequence ID" value="NZ_JAVDYB010000001.1"/>
</dbReference>
<dbReference type="SUPFAM" id="SSF47336">
    <property type="entry name" value="ACP-like"/>
    <property type="match status" value="1"/>
</dbReference>
<name>A0AAE3YN62_9ACTN</name>